<organism evidence="3 4">
    <name type="scientific">Stenotrophomonas nitritireducens</name>
    <dbReference type="NCBI Taxonomy" id="83617"/>
    <lineage>
        <taxon>Bacteria</taxon>
        <taxon>Pseudomonadati</taxon>
        <taxon>Pseudomonadota</taxon>
        <taxon>Gammaproteobacteria</taxon>
        <taxon>Lysobacterales</taxon>
        <taxon>Lysobacteraceae</taxon>
        <taxon>Stenotrophomonas</taxon>
    </lineage>
</organism>
<gene>
    <name evidence="3" type="ORF">ABB22_13080</name>
</gene>
<evidence type="ECO:0000313" key="4">
    <source>
        <dbReference type="Proteomes" id="UP000050902"/>
    </source>
</evidence>
<keyword evidence="4" id="KW-1185">Reference proteome</keyword>
<evidence type="ECO:0000259" key="2">
    <source>
        <dbReference type="Pfam" id="PF07969"/>
    </source>
</evidence>
<accession>A0ABR5NHR1</accession>
<proteinExistence type="predicted"/>
<dbReference type="InterPro" id="IPR032466">
    <property type="entry name" value="Metal_Hydrolase"/>
</dbReference>
<dbReference type="RefSeq" id="WP_055771254.1">
    <property type="nucleotide sequence ID" value="NZ_LDJG01000019.1"/>
</dbReference>
<dbReference type="Gene3D" id="3.20.20.140">
    <property type="entry name" value="Metal-dependent hydrolases"/>
    <property type="match status" value="1"/>
</dbReference>
<dbReference type="InterPro" id="IPR013108">
    <property type="entry name" value="Amidohydro_3"/>
</dbReference>
<dbReference type="EMBL" id="LDJG01000019">
    <property type="protein sequence ID" value="KRG56064.1"/>
    <property type="molecule type" value="Genomic_DNA"/>
</dbReference>
<feature type="domain" description="Amidohydrolase 3" evidence="2">
    <location>
        <begin position="73"/>
        <end position="554"/>
    </location>
</feature>
<evidence type="ECO:0000256" key="1">
    <source>
        <dbReference type="SAM" id="SignalP"/>
    </source>
</evidence>
<dbReference type="Pfam" id="PF07969">
    <property type="entry name" value="Amidohydro_3"/>
    <property type="match status" value="1"/>
</dbReference>
<dbReference type="SUPFAM" id="SSF51556">
    <property type="entry name" value="Metallo-dependent hydrolases"/>
    <property type="match status" value="1"/>
</dbReference>
<protein>
    <submittedName>
        <fullName evidence="3">Amidohydrolase</fullName>
    </submittedName>
</protein>
<dbReference type="Gene3D" id="3.10.310.70">
    <property type="match status" value="1"/>
</dbReference>
<dbReference type="PANTHER" id="PTHR22642">
    <property type="entry name" value="IMIDAZOLONEPROPIONASE"/>
    <property type="match status" value="1"/>
</dbReference>
<comment type="caution">
    <text evidence="3">The sequence shown here is derived from an EMBL/GenBank/DDBJ whole genome shotgun (WGS) entry which is preliminary data.</text>
</comment>
<dbReference type="Gene3D" id="2.30.40.10">
    <property type="entry name" value="Urease, subunit C, domain 1"/>
    <property type="match status" value="1"/>
</dbReference>
<dbReference type="SUPFAM" id="SSF51338">
    <property type="entry name" value="Composite domain of metallo-dependent hydrolases"/>
    <property type="match status" value="1"/>
</dbReference>
<feature type="chain" id="PRO_5045360902" evidence="1">
    <location>
        <begin position="23"/>
        <end position="563"/>
    </location>
</feature>
<evidence type="ECO:0000313" key="3">
    <source>
        <dbReference type="EMBL" id="KRG56064.1"/>
    </source>
</evidence>
<dbReference type="Proteomes" id="UP000050902">
    <property type="component" value="Unassembled WGS sequence"/>
</dbReference>
<sequence>MRRTAACLAVLLPCLHPAPASAEVRVLLADTIRTGDPQQPTASALAWDTDNGRLLAVGERAAVLQRYPQAARIDAGKVAVVPGLIDAHAHLVGLGDTLAQADLTGARSRAEVVERLKAFEKTLAPGEWLLGAGWDQNRWDNTAFPTAADLDAAFPQRPVYLERIDGHAGWVNGAALRIAEKAGKPLSGDWQPEGGRILRDVAGKPTGVLVDGAASLVGAHIPAPDEAVREKRLQAAVQLAVSNGLTGVHDMGVSRGDLAVMKRLADQGKLPLRIDAYADGNHGALDDLCANGLYTHPGGRLQMHGVKLFMDGALGSRGAALLADYSDDPHNRGLLMTSPEDFEVAVRKADGCNVQVATHAIGDRGNRIVLDTYEKVLGAHKGNDHRWRVEHAQVVTLQDIPRFARLGVIASMQPTHATSDMGWAEQRVGPERIKGAYAWQRYLHSGARLALGSDFPVEQVDPRLGLYAAVTRQDRDGRPPGGWQPEQRLSAAEALRGFTSDAAYAGHDEAQVGRLRSGMRADFVIFDRDPLDENAGRLDELKVLSTWVDGEPVYKAAAPADKG</sequence>
<dbReference type="CDD" id="cd01300">
    <property type="entry name" value="YtcJ_like"/>
    <property type="match status" value="1"/>
</dbReference>
<name>A0ABR5NHR1_9GAMM</name>
<keyword evidence="1" id="KW-0732">Signal</keyword>
<feature type="signal peptide" evidence="1">
    <location>
        <begin position="1"/>
        <end position="22"/>
    </location>
</feature>
<dbReference type="InterPro" id="IPR011059">
    <property type="entry name" value="Metal-dep_hydrolase_composite"/>
</dbReference>
<reference evidence="3 4" key="1">
    <citation type="submission" date="2015-05" db="EMBL/GenBank/DDBJ databases">
        <title>Genome sequencing and analysis of members of genus Stenotrophomonas.</title>
        <authorList>
            <person name="Patil P.P."/>
            <person name="Midha S."/>
            <person name="Patil P.B."/>
        </authorList>
    </citation>
    <scope>NUCLEOTIDE SEQUENCE [LARGE SCALE GENOMIC DNA]</scope>
    <source>
        <strain evidence="3 4">DSM 12575</strain>
    </source>
</reference>
<dbReference type="PANTHER" id="PTHR22642:SF2">
    <property type="entry name" value="PROTEIN LONG AFTER FAR-RED 3"/>
    <property type="match status" value="1"/>
</dbReference>
<dbReference type="InterPro" id="IPR033932">
    <property type="entry name" value="YtcJ-like"/>
</dbReference>